<dbReference type="Gene3D" id="3.30.1360.180">
    <property type="match status" value="1"/>
</dbReference>
<evidence type="ECO:0000256" key="2">
    <source>
        <dbReference type="SAM" id="Phobius"/>
    </source>
</evidence>
<organism evidence="3 4">
    <name type="scientific">Cyprinus carpio carpio</name>
    <dbReference type="NCBI Taxonomy" id="630221"/>
    <lineage>
        <taxon>Eukaryota</taxon>
        <taxon>Metazoa</taxon>
        <taxon>Chordata</taxon>
        <taxon>Craniata</taxon>
        <taxon>Vertebrata</taxon>
        <taxon>Euteleostomi</taxon>
        <taxon>Actinopterygii</taxon>
        <taxon>Neopterygii</taxon>
        <taxon>Teleostei</taxon>
        <taxon>Ostariophysi</taxon>
        <taxon>Cypriniformes</taxon>
        <taxon>Cyprinidae</taxon>
        <taxon>Cyprininae</taxon>
        <taxon>Cyprinus</taxon>
    </lineage>
</organism>
<feature type="transmembrane region" description="Helical" evidence="2">
    <location>
        <begin position="478"/>
        <end position="502"/>
    </location>
</feature>
<dbReference type="InterPro" id="IPR017850">
    <property type="entry name" value="Alkaline_phosphatase_core_sf"/>
</dbReference>
<evidence type="ECO:0000256" key="1">
    <source>
        <dbReference type="SAM" id="MobiDB-lite"/>
    </source>
</evidence>
<protein>
    <submittedName>
        <fullName evidence="3">Ectonucleotide pyrophosphatase/phosphodiesterase 7</fullName>
    </submittedName>
</protein>
<proteinExistence type="predicted"/>
<evidence type="ECO:0000313" key="4">
    <source>
        <dbReference type="Proteomes" id="UP001108240"/>
    </source>
</evidence>
<sequence length="529" mass="60107">MEKTQRQRDQSKAEAVRSGTTIRPSREKQVCYISCSSGIPVMLLALSVLLLILPESLSVPVRGHCTTGKNKLLLISFDGFRWDYDRDVDTPNLDKMAEEGVKAAYVTPPFLTITSPTHFTLLSGRYIENHGVIHNNWFNTTTQEKKQYYMTQFVDEYWDNGSLPIWITAQRQGKKTGSLHFPGTAATYEKETIQVKEVEPRFYDHTNETAWREKVDKVMKEWFKDQDLDFVTLYFGDPDETGHKYGPDSPEVRMAVKKVDRTVGYIRETAEKHGLSDHLNIIITADHGMSTVFKGEQVKEIILTDIPGFSLKDLKFHMVDYGPFGLLLPKEGMLEKVYQALKGGHPNLHVYKKEDMPARLHYSKHPRILPIVLYADPGYVINGFYTFQTNKGEHGYDNEVMDMKPFFRAVGPDFHRNLLVGPFETVNVYPLMCHLLGIKPEINDGSLDNTQHMLISNGESCDSGGESGEVPKSILHNVFVGLAAVAGFLLVVFVVVTSYNMYKRLKVNKRAKVMDDEDEIKADSKQTSF</sequence>
<keyword evidence="2" id="KW-0472">Membrane</keyword>
<feature type="region of interest" description="Disordered" evidence="1">
    <location>
        <begin position="1"/>
        <end position="21"/>
    </location>
</feature>
<dbReference type="SUPFAM" id="SSF53649">
    <property type="entry name" value="Alkaline phosphatase-like"/>
    <property type="match status" value="1"/>
</dbReference>
<feature type="transmembrane region" description="Helical" evidence="2">
    <location>
        <begin position="30"/>
        <end position="53"/>
    </location>
</feature>
<reference evidence="3" key="2">
    <citation type="submission" date="2025-09" db="UniProtKB">
        <authorList>
            <consortium name="Ensembl"/>
        </authorList>
    </citation>
    <scope>IDENTIFICATION</scope>
</reference>
<dbReference type="InterPro" id="IPR002591">
    <property type="entry name" value="Phosphodiest/P_Trfase"/>
</dbReference>
<name>A0A8C1A1Z0_CYPCA</name>
<evidence type="ECO:0000313" key="3">
    <source>
        <dbReference type="Ensembl" id="ENSCCRP00000003133.2"/>
    </source>
</evidence>
<accession>A0A8C1A1Z0</accession>
<dbReference type="OMA" id="PDKICHA"/>
<keyword evidence="4" id="KW-1185">Reference proteome</keyword>
<dbReference type="PANTHER" id="PTHR10151">
    <property type="entry name" value="ECTONUCLEOTIDE PYROPHOSPHATASE/PHOSPHODIESTERASE"/>
    <property type="match status" value="1"/>
</dbReference>
<feature type="compositionally biased region" description="Basic and acidic residues" evidence="1">
    <location>
        <begin position="1"/>
        <end position="15"/>
    </location>
</feature>
<accession>A0A8C1KHK4</accession>
<dbReference type="Ensembl" id="ENSCCRT00000003458.2">
    <property type="protein sequence ID" value="ENSCCRP00000003133.2"/>
    <property type="gene ID" value="ENSCCRG00000001941.2"/>
</dbReference>
<dbReference type="Proteomes" id="UP001108240">
    <property type="component" value="Unplaced"/>
</dbReference>
<dbReference type="Gene3D" id="3.40.720.10">
    <property type="entry name" value="Alkaline Phosphatase, subunit A"/>
    <property type="match status" value="1"/>
</dbReference>
<dbReference type="AlphaFoldDB" id="A0A8C1A1Z0"/>
<dbReference type="Pfam" id="PF01663">
    <property type="entry name" value="Phosphodiest"/>
    <property type="match status" value="1"/>
</dbReference>
<dbReference type="CDD" id="cd16018">
    <property type="entry name" value="Enpp"/>
    <property type="match status" value="1"/>
</dbReference>
<dbReference type="PANTHER" id="PTHR10151:SF63">
    <property type="entry name" value="ECTONUCLEOTIDE PYROPHOSPHATASE_PHOSPHODIESTERASE FAMILY MEMBER 7"/>
    <property type="match status" value="1"/>
</dbReference>
<reference evidence="3" key="1">
    <citation type="submission" date="2025-08" db="UniProtKB">
        <authorList>
            <consortium name="Ensembl"/>
        </authorList>
    </citation>
    <scope>IDENTIFICATION</scope>
</reference>
<dbReference type="GeneTree" id="ENSGT00940000159339"/>
<keyword evidence="2" id="KW-0812">Transmembrane</keyword>
<keyword evidence="2" id="KW-1133">Transmembrane helix</keyword>